<dbReference type="RefSeq" id="WP_057643609.1">
    <property type="nucleotide sequence ID" value="NZ_CABMMF010000007.1"/>
</dbReference>
<evidence type="ECO:0000313" key="2">
    <source>
        <dbReference type="Proteomes" id="UP000046784"/>
    </source>
</evidence>
<gene>
    <name evidence="1" type="ORF">ERS008524_01575</name>
</gene>
<evidence type="ECO:0000313" key="1">
    <source>
        <dbReference type="EMBL" id="CFQ96715.1"/>
    </source>
</evidence>
<evidence type="ECO:0008006" key="3">
    <source>
        <dbReference type="Google" id="ProtNLM"/>
    </source>
</evidence>
<organism evidence="1 2">
    <name type="scientific">Yersinia frederiksenii</name>
    <dbReference type="NCBI Taxonomy" id="29484"/>
    <lineage>
        <taxon>Bacteria</taxon>
        <taxon>Pseudomonadati</taxon>
        <taxon>Pseudomonadota</taxon>
        <taxon>Gammaproteobacteria</taxon>
        <taxon>Enterobacterales</taxon>
        <taxon>Yersiniaceae</taxon>
        <taxon>Yersinia</taxon>
    </lineage>
</organism>
<proteinExistence type="predicted"/>
<accession>A0AAI9ENQ0</accession>
<dbReference type="EMBL" id="CGCB01000007">
    <property type="protein sequence ID" value="CFQ96715.1"/>
    <property type="molecule type" value="Genomic_DNA"/>
</dbReference>
<dbReference type="Proteomes" id="UP000046784">
    <property type="component" value="Unassembled WGS sequence"/>
</dbReference>
<sequence length="207" mass="22943">MSSSHRHYDYFKVEGADVKALIDGFDDIGGKRDSIIKGVMNEFGAVAYTNSSGFGDKGSKLRNLVWEHDYPFTCPMTIKSTDYFNGKKVVIARGKGNAKDGKEFNKKLDAAIKSANSALESLPIWQEYIIAHYGIMKTGFGESTGRGILMLTTYGGRHPERDDCLLFAIPNTKDKEGCAKHGDVTIPKEFEQITYGQFYDITNTKAA</sequence>
<name>A0AAI9ENQ0_YERFR</name>
<reference evidence="1 2" key="1">
    <citation type="submission" date="2015-03" db="EMBL/GenBank/DDBJ databases">
        <authorList>
            <consortium name="Pathogen Informatics"/>
            <person name="Murphy D."/>
        </authorList>
    </citation>
    <scope>NUCLEOTIDE SEQUENCE [LARGE SCALE GENOMIC DNA]</scope>
    <source>
        <strain evidence="1 2">3400/83</strain>
    </source>
</reference>
<comment type="caution">
    <text evidence="1">The sequence shown here is derived from an EMBL/GenBank/DDBJ whole genome shotgun (WGS) entry which is preliminary data.</text>
</comment>
<dbReference type="AlphaFoldDB" id="A0AAI9ENQ0"/>
<protein>
    <recommendedName>
        <fullName evidence="3">Eac protein</fullName>
    </recommendedName>
</protein>